<dbReference type="RefSeq" id="XP_053057833.1">
    <property type="nucleotide sequence ID" value="XM_053201858.1"/>
</dbReference>
<accession>A0ABM3NEH6</accession>
<evidence type="ECO:0000313" key="3">
    <source>
        <dbReference type="RefSeq" id="XP_053057833.1"/>
    </source>
</evidence>
<sequence>MAPSPNEGGRARAEAQRVGQRRERCTGGAGERPCPGQATGRLGGLHQTQGMVSKVLTLPTSSPVAFTLGAVGWRAASSKSSPVTCPWNLRTSLRCNPFLPTSPPLLQHLPGLRSLAVSKPNCLPLGPPPGFRCPLPYCPSQLRNSEAVGVRRREVQDQCAGTVGFWVWLLTLKCDSQQLRSLILPVPCAPHMGKLMSKPPGSLPWHQRGVRTTHGNPRPCSSSKHNRDTPAPPARSPFHVLSSRLLTTLGTCRAIPGSLNVFE</sequence>
<dbReference type="Proteomes" id="UP001652583">
    <property type="component" value="Chromosome X"/>
</dbReference>
<name>A0ABM3NEH6_ACIJB</name>
<gene>
    <name evidence="3" type="primary">LOC106978651</name>
</gene>
<evidence type="ECO:0000256" key="1">
    <source>
        <dbReference type="SAM" id="MobiDB-lite"/>
    </source>
</evidence>
<feature type="compositionally biased region" description="Polar residues" evidence="1">
    <location>
        <begin position="213"/>
        <end position="223"/>
    </location>
</feature>
<feature type="region of interest" description="Disordered" evidence="1">
    <location>
        <begin position="1"/>
        <end position="37"/>
    </location>
</feature>
<dbReference type="GeneID" id="106978651"/>
<reference evidence="3" key="2">
    <citation type="submission" date="2025-08" db="UniProtKB">
        <authorList>
            <consortium name="RefSeq"/>
        </authorList>
    </citation>
    <scope>IDENTIFICATION</scope>
    <source>
        <tissue evidence="3">Blood</tissue>
    </source>
</reference>
<feature type="compositionally biased region" description="Basic and acidic residues" evidence="1">
    <location>
        <begin position="9"/>
        <end position="25"/>
    </location>
</feature>
<keyword evidence="2" id="KW-1185">Reference proteome</keyword>
<protein>
    <submittedName>
        <fullName evidence="3">Uncharacterized protein LOC106978651 isoform X1</fullName>
    </submittedName>
</protein>
<feature type="region of interest" description="Disordered" evidence="1">
    <location>
        <begin position="198"/>
        <end position="237"/>
    </location>
</feature>
<organism evidence="2 3">
    <name type="scientific">Acinonyx jubatus</name>
    <name type="common">Cheetah</name>
    <dbReference type="NCBI Taxonomy" id="32536"/>
    <lineage>
        <taxon>Eukaryota</taxon>
        <taxon>Metazoa</taxon>
        <taxon>Chordata</taxon>
        <taxon>Craniata</taxon>
        <taxon>Vertebrata</taxon>
        <taxon>Euteleostomi</taxon>
        <taxon>Mammalia</taxon>
        <taxon>Eutheria</taxon>
        <taxon>Laurasiatheria</taxon>
        <taxon>Carnivora</taxon>
        <taxon>Feliformia</taxon>
        <taxon>Felidae</taxon>
        <taxon>Felinae</taxon>
        <taxon>Acinonyx</taxon>
    </lineage>
</organism>
<reference evidence="2" key="1">
    <citation type="submission" date="2025-05" db="UniProtKB">
        <authorList>
            <consortium name="RefSeq"/>
        </authorList>
    </citation>
    <scope>NUCLEOTIDE SEQUENCE [LARGE SCALE GENOMIC DNA]</scope>
</reference>
<evidence type="ECO:0000313" key="2">
    <source>
        <dbReference type="Proteomes" id="UP001652583"/>
    </source>
</evidence>
<proteinExistence type="predicted"/>